<dbReference type="GO" id="GO:0009451">
    <property type="term" value="P:RNA modification"/>
    <property type="evidence" value="ECO:0007669"/>
    <property type="project" value="InterPro"/>
</dbReference>
<evidence type="ECO:0000259" key="4">
    <source>
        <dbReference type="Pfam" id="PF14432"/>
    </source>
</evidence>
<protein>
    <recommendedName>
        <fullName evidence="4">DYW domain-containing protein</fullName>
    </recommendedName>
</protein>
<dbReference type="NCBIfam" id="TIGR00756">
    <property type="entry name" value="PPR"/>
    <property type="match status" value="3"/>
</dbReference>
<dbReference type="FunFam" id="1.25.40.10:FF:000184">
    <property type="entry name" value="Pentatricopeptide repeat-containing protein, chloroplastic"/>
    <property type="match status" value="1"/>
</dbReference>
<dbReference type="PANTHER" id="PTHR47926:SF450">
    <property type="entry name" value="DYW DOMAIN-CONTAINING PROTEIN"/>
    <property type="match status" value="1"/>
</dbReference>
<evidence type="ECO:0000313" key="5">
    <source>
        <dbReference type="EnsemblPlants" id="OB12G11860.1"/>
    </source>
</evidence>
<evidence type="ECO:0000256" key="2">
    <source>
        <dbReference type="ARBA" id="ARBA00022946"/>
    </source>
</evidence>
<dbReference type="AlphaFoldDB" id="J3NB28"/>
<dbReference type="Gene3D" id="3.90.1150.10">
    <property type="entry name" value="Aspartate Aminotransferase, domain 1"/>
    <property type="match status" value="1"/>
</dbReference>
<dbReference type="InterPro" id="IPR015422">
    <property type="entry name" value="PyrdxlP-dep_Trfase_small"/>
</dbReference>
<keyword evidence="2" id="KW-0809">Transit peptide</keyword>
<dbReference type="InterPro" id="IPR011990">
    <property type="entry name" value="TPR-like_helical_dom_sf"/>
</dbReference>
<dbReference type="Pfam" id="PF20431">
    <property type="entry name" value="E_motif"/>
    <property type="match status" value="1"/>
</dbReference>
<dbReference type="InterPro" id="IPR046960">
    <property type="entry name" value="PPR_At4g14850-like_plant"/>
</dbReference>
<feature type="domain" description="DYW" evidence="4">
    <location>
        <begin position="647"/>
        <end position="739"/>
    </location>
</feature>
<dbReference type="Pfam" id="PF01535">
    <property type="entry name" value="PPR"/>
    <property type="match status" value="3"/>
</dbReference>
<dbReference type="PANTHER" id="PTHR47926">
    <property type="entry name" value="PENTATRICOPEPTIDE REPEAT-CONTAINING PROTEIN"/>
    <property type="match status" value="1"/>
</dbReference>
<dbReference type="FunFam" id="1.25.40.10:FF:001630">
    <property type="entry name" value="Pentatricopeptide repeat-containing protein At5g43790"/>
    <property type="match status" value="1"/>
</dbReference>
<dbReference type="Gene3D" id="1.25.40.10">
    <property type="entry name" value="Tetratricopeptide repeat domain"/>
    <property type="match status" value="3"/>
</dbReference>
<dbReference type="EnsemblPlants" id="OB12G11860.1">
    <property type="protein sequence ID" value="OB12G11860.1"/>
    <property type="gene ID" value="OB12G11860"/>
</dbReference>
<dbReference type="Proteomes" id="UP000006038">
    <property type="component" value="Chromosome 12"/>
</dbReference>
<evidence type="ECO:0000256" key="1">
    <source>
        <dbReference type="ARBA" id="ARBA00022737"/>
    </source>
</evidence>
<keyword evidence="1" id="KW-0677">Repeat</keyword>
<feature type="repeat" description="PPR" evidence="3">
    <location>
        <begin position="432"/>
        <end position="466"/>
    </location>
</feature>
<accession>J3NB28</accession>
<dbReference type="InterPro" id="IPR046849">
    <property type="entry name" value="E2_motif"/>
</dbReference>
<dbReference type="PROSITE" id="PS51375">
    <property type="entry name" value="PPR"/>
    <property type="match status" value="1"/>
</dbReference>
<dbReference type="Pfam" id="PF14432">
    <property type="entry name" value="DYW_deaminase"/>
    <property type="match status" value="1"/>
</dbReference>
<keyword evidence="6" id="KW-1185">Reference proteome</keyword>
<organism evidence="5">
    <name type="scientific">Oryza brachyantha</name>
    <name type="common">malo sina</name>
    <dbReference type="NCBI Taxonomy" id="4533"/>
    <lineage>
        <taxon>Eukaryota</taxon>
        <taxon>Viridiplantae</taxon>
        <taxon>Streptophyta</taxon>
        <taxon>Embryophyta</taxon>
        <taxon>Tracheophyta</taxon>
        <taxon>Spermatophyta</taxon>
        <taxon>Magnoliopsida</taxon>
        <taxon>Liliopsida</taxon>
        <taxon>Poales</taxon>
        <taxon>Poaceae</taxon>
        <taxon>BOP clade</taxon>
        <taxon>Oryzoideae</taxon>
        <taxon>Oryzeae</taxon>
        <taxon>Oryzinae</taxon>
        <taxon>Oryza</taxon>
    </lineage>
</organism>
<proteinExistence type="predicted"/>
<evidence type="ECO:0000256" key="3">
    <source>
        <dbReference type="PROSITE-ProRule" id="PRU00708"/>
    </source>
</evidence>
<dbReference type="eggNOG" id="KOG4197">
    <property type="taxonomic scope" value="Eukaryota"/>
</dbReference>
<dbReference type="Pfam" id="PF20430">
    <property type="entry name" value="Eplus_motif"/>
    <property type="match status" value="1"/>
</dbReference>
<reference evidence="5" key="2">
    <citation type="submission" date="2013-04" db="UniProtKB">
        <authorList>
            <consortium name="EnsemblPlants"/>
        </authorList>
    </citation>
    <scope>IDENTIFICATION</scope>
</reference>
<dbReference type="Gramene" id="OB12G11860.1">
    <property type="protein sequence ID" value="OB12G11860.1"/>
    <property type="gene ID" value="OB12G11860"/>
</dbReference>
<dbReference type="GO" id="GO:0008270">
    <property type="term" value="F:zinc ion binding"/>
    <property type="evidence" value="ECO:0007669"/>
    <property type="project" value="InterPro"/>
</dbReference>
<dbReference type="InterPro" id="IPR002885">
    <property type="entry name" value="PPR_rpt"/>
</dbReference>
<reference evidence="5" key="1">
    <citation type="journal article" date="2013" name="Nat. Commun.">
        <title>Whole-genome sequencing of Oryza brachyantha reveals mechanisms underlying Oryza genome evolution.</title>
        <authorList>
            <person name="Chen J."/>
            <person name="Huang Q."/>
            <person name="Gao D."/>
            <person name="Wang J."/>
            <person name="Lang Y."/>
            <person name="Liu T."/>
            <person name="Li B."/>
            <person name="Bai Z."/>
            <person name="Luis Goicoechea J."/>
            <person name="Liang C."/>
            <person name="Chen C."/>
            <person name="Zhang W."/>
            <person name="Sun S."/>
            <person name="Liao Y."/>
            <person name="Zhang X."/>
            <person name="Yang L."/>
            <person name="Song C."/>
            <person name="Wang M."/>
            <person name="Shi J."/>
            <person name="Liu G."/>
            <person name="Liu J."/>
            <person name="Zhou H."/>
            <person name="Zhou W."/>
            <person name="Yu Q."/>
            <person name="An N."/>
            <person name="Chen Y."/>
            <person name="Cai Q."/>
            <person name="Wang B."/>
            <person name="Liu B."/>
            <person name="Min J."/>
            <person name="Huang Y."/>
            <person name="Wu H."/>
            <person name="Li Z."/>
            <person name="Zhang Y."/>
            <person name="Yin Y."/>
            <person name="Song W."/>
            <person name="Jiang J."/>
            <person name="Jackson S.A."/>
            <person name="Wing R.A."/>
            <person name="Wang J."/>
            <person name="Chen M."/>
        </authorList>
    </citation>
    <scope>NUCLEOTIDE SEQUENCE [LARGE SCALE GENOMIC DNA]</scope>
    <source>
        <strain evidence="5">cv. IRGC 101232</strain>
    </source>
</reference>
<dbReference type="OMA" id="PASREMY"/>
<evidence type="ECO:0000313" key="6">
    <source>
        <dbReference type="Proteomes" id="UP000006038"/>
    </source>
</evidence>
<dbReference type="InterPro" id="IPR032867">
    <property type="entry name" value="DYW_dom"/>
</dbReference>
<dbReference type="HOGENOM" id="CLU_002706_37_0_1"/>
<name>J3NB28_ORYBR</name>
<sequence length="739" mass="82439">MSHWRWPRRELVVLRRGKAYGTNPFDLRHNRGGVIQIGLSKNQLSLDLIEEWSKTTPRHPFAHRQAGLIIENNRRWIRKARERRHNKEGEACHVSVCLHSFPCPYGGADSRPLPPWAMEQIDFFVVLNPFLSHGLPCRMDPQMGLAAEAVLALRAADPLPMLRRRHDALPPRLFAQLHALLLTAGLAHHSPNLSLLLRLASPALSVSHRLHLLLCSPLPPTTFLANSLLAASSPRCFPSSLSLYSLLFLSSTMPPPPLLRPNAFTYPLLFRAAPPAVAFALATHSVKFLGTHAASYDRFLGAALLDVFARCGRIASCRRVFDRIARPDLPAWNALLSAYARCASSAADTILELFARMLSLATIRPNEITLVAVIGACGELGALGHGIWAHTYLVKRQLAINCIMTTALVEMYARCGRLDLAEHVFATTSDRDTRCYNAMLQGLAAHGHGRAALALFDRMRGSGMLVDGVTVLSVLCSCAHAGLVDEGLEYFDKMEIEFGIEPRIEHYGCVVDMLSRAGRLDDAEKLIHEMPIAPNAAIYRSLIRACGIHGKLEFGERMITELRRLDLKDSGNHVLIANLYARMNRWEEAKKARKEMKSMGIDKSPGSSLLDMNGILHEFLVGDKRHPAAKEIYTMVEEIETRLSEHGHRSNTTSVLFDVEEEDKADTLTYHSERLAIAFALIASNPGTPIRIIKNLRVCADCHESAKLVSQVYGREIVMRDRTRFHHFREGECSCGDFW</sequence>
<dbReference type="GO" id="GO:0003723">
    <property type="term" value="F:RNA binding"/>
    <property type="evidence" value="ECO:0007669"/>
    <property type="project" value="InterPro"/>
</dbReference>
<dbReference type="InterPro" id="IPR046848">
    <property type="entry name" value="E_motif"/>
</dbReference>